<dbReference type="NCBIfam" id="TIGR00057">
    <property type="entry name" value="L-threonylcarbamoyladenylate synthase"/>
    <property type="match status" value="1"/>
</dbReference>
<dbReference type="GO" id="GO:0005737">
    <property type="term" value="C:cytoplasm"/>
    <property type="evidence" value="ECO:0007669"/>
    <property type="project" value="UniProtKB-SubCell"/>
</dbReference>
<dbReference type="AlphaFoldDB" id="A0A9D1M1U8"/>
<evidence type="ECO:0000256" key="1">
    <source>
        <dbReference type="ARBA" id="ARBA00004496"/>
    </source>
</evidence>
<comment type="catalytic activity">
    <reaction evidence="11">
        <text>L-threonine + hydrogencarbonate + ATP = L-threonylcarbamoyladenylate + diphosphate + H2O</text>
        <dbReference type="Rhea" id="RHEA:36407"/>
        <dbReference type="ChEBI" id="CHEBI:15377"/>
        <dbReference type="ChEBI" id="CHEBI:17544"/>
        <dbReference type="ChEBI" id="CHEBI:30616"/>
        <dbReference type="ChEBI" id="CHEBI:33019"/>
        <dbReference type="ChEBI" id="CHEBI:57926"/>
        <dbReference type="ChEBI" id="CHEBI:73682"/>
        <dbReference type="EC" id="2.7.7.87"/>
    </reaction>
</comment>
<dbReference type="EMBL" id="DVNH01000041">
    <property type="protein sequence ID" value="HIU52044.1"/>
    <property type="molecule type" value="Genomic_DNA"/>
</dbReference>
<organism evidence="13 14">
    <name type="scientific">Candidatus Merdicola faecigallinarum</name>
    <dbReference type="NCBI Taxonomy" id="2840862"/>
    <lineage>
        <taxon>Bacteria</taxon>
        <taxon>Bacillati</taxon>
        <taxon>Bacillota</taxon>
        <taxon>Clostridia</taxon>
        <taxon>Candidatus Merdicola</taxon>
    </lineage>
</organism>
<evidence type="ECO:0000256" key="6">
    <source>
        <dbReference type="ARBA" id="ARBA00022694"/>
    </source>
</evidence>
<dbReference type="PROSITE" id="PS51163">
    <property type="entry name" value="YRDC"/>
    <property type="match status" value="1"/>
</dbReference>
<dbReference type="GO" id="GO:0008033">
    <property type="term" value="P:tRNA processing"/>
    <property type="evidence" value="ECO:0007669"/>
    <property type="project" value="UniProtKB-KW"/>
</dbReference>
<evidence type="ECO:0000256" key="3">
    <source>
        <dbReference type="ARBA" id="ARBA00012584"/>
    </source>
</evidence>
<dbReference type="InterPro" id="IPR050156">
    <property type="entry name" value="TC-AMP_synthase_SUA5"/>
</dbReference>
<protein>
    <recommendedName>
        <fullName evidence="10">L-threonylcarbamoyladenylate synthase</fullName>
        <ecNumber evidence="3">2.7.7.87</ecNumber>
    </recommendedName>
    <alternativeName>
        <fullName evidence="10">L-threonylcarbamoyladenylate synthase</fullName>
    </alternativeName>
</protein>
<dbReference type="InterPro" id="IPR006070">
    <property type="entry name" value="Sua5-like_dom"/>
</dbReference>
<evidence type="ECO:0000256" key="10">
    <source>
        <dbReference type="ARBA" id="ARBA00029774"/>
    </source>
</evidence>
<dbReference type="Proteomes" id="UP000824093">
    <property type="component" value="Unassembled WGS sequence"/>
</dbReference>
<evidence type="ECO:0000256" key="8">
    <source>
        <dbReference type="ARBA" id="ARBA00022741"/>
    </source>
</evidence>
<name>A0A9D1M1U8_9FIRM</name>
<dbReference type="Gene3D" id="3.90.870.10">
    <property type="entry name" value="DHBP synthase"/>
    <property type="match status" value="1"/>
</dbReference>
<dbReference type="GO" id="GO:0000049">
    <property type="term" value="F:tRNA binding"/>
    <property type="evidence" value="ECO:0007669"/>
    <property type="project" value="TreeGrafter"/>
</dbReference>
<evidence type="ECO:0000256" key="2">
    <source>
        <dbReference type="ARBA" id="ARBA00007663"/>
    </source>
</evidence>
<evidence type="ECO:0000256" key="9">
    <source>
        <dbReference type="ARBA" id="ARBA00022840"/>
    </source>
</evidence>
<evidence type="ECO:0000256" key="5">
    <source>
        <dbReference type="ARBA" id="ARBA00022679"/>
    </source>
</evidence>
<keyword evidence="6" id="KW-0819">tRNA processing</keyword>
<dbReference type="SUPFAM" id="SSF55821">
    <property type="entry name" value="YrdC/RibB"/>
    <property type="match status" value="1"/>
</dbReference>
<evidence type="ECO:0000259" key="12">
    <source>
        <dbReference type="PROSITE" id="PS51163"/>
    </source>
</evidence>
<sequence length="201" mass="22271">MKRYKQSEIDELAEILKRDGVISVPTDTVYGVCARMNSVKAHDKLVIVKKRPETKLFPVMCADEEQIKSIAIVDEKAEKLIRAFMPGPITLILKKNPQIPDYVSNGGTTIAVRMATSKALEELIRKINSPIFMSSANQSGEPTCTNLDEIEKACPLLDGMMEGSVSFGRASTIIDCTSEEIKILRSGPILMEQIKEVIKNE</sequence>
<dbReference type="Pfam" id="PF01300">
    <property type="entry name" value="Sua5_yciO_yrdC"/>
    <property type="match status" value="1"/>
</dbReference>
<proteinExistence type="inferred from homology"/>
<evidence type="ECO:0000256" key="4">
    <source>
        <dbReference type="ARBA" id="ARBA00022490"/>
    </source>
</evidence>
<dbReference type="GO" id="GO:0003725">
    <property type="term" value="F:double-stranded RNA binding"/>
    <property type="evidence" value="ECO:0007669"/>
    <property type="project" value="InterPro"/>
</dbReference>
<dbReference type="GO" id="GO:0006450">
    <property type="term" value="P:regulation of translational fidelity"/>
    <property type="evidence" value="ECO:0007669"/>
    <property type="project" value="TreeGrafter"/>
</dbReference>
<comment type="similarity">
    <text evidence="2">Belongs to the SUA5 family.</text>
</comment>
<keyword evidence="4" id="KW-0963">Cytoplasm</keyword>
<evidence type="ECO:0000256" key="11">
    <source>
        <dbReference type="ARBA" id="ARBA00048366"/>
    </source>
</evidence>
<evidence type="ECO:0000256" key="7">
    <source>
        <dbReference type="ARBA" id="ARBA00022695"/>
    </source>
</evidence>
<evidence type="ECO:0000313" key="14">
    <source>
        <dbReference type="Proteomes" id="UP000824093"/>
    </source>
</evidence>
<gene>
    <name evidence="13" type="ORF">IAB70_05460</name>
</gene>
<comment type="subcellular location">
    <subcellularLocation>
        <location evidence="1">Cytoplasm</location>
    </subcellularLocation>
</comment>
<feature type="domain" description="YrdC-like" evidence="12">
    <location>
        <begin position="6"/>
        <end position="189"/>
    </location>
</feature>
<dbReference type="EC" id="2.7.7.87" evidence="3"/>
<reference evidence="13" key="2">
    <citation type="journal article" date="2021" name="PeerJ">
        <title>Extensive microbial diversity within the chicken gut microbiome revealed by metagenomics and culture.</title>
        <authorList>
            <person name="Gilroy R."/>
            <person name="Ravi A."/>
            <person name="Getino M."/>
            <person name="Pursley I."/>
            <person name="Horton D.L."/>
            <person name="Alikhan N.F."/>
            <person name="Baker D."/>
            <person name="Gharbi K."/>
            <person name="Hall N."/>
            <person name="Watson M."/>
            <person name="Adriaenssens E.M."/>
            <person name="Foster-Nyarko E."/>
            <person name="Jarju S."/>
            <person name="Secka A."/>
            <person name="Antonio M."/>
            <person name="Oren A."/>
            <person name="Chaudhuri R.R."/>
            <person name="La Ragione R."/>
            <person name="Hildebrand F."/>
            <person name="Pallen M.J."/>
        </authorList>
    </citation>
    <scope>NUCLEOTIDE SEQUENCE</scope>
    <source>
        <strain evidence="13">CHK195-15760</strain>
    </source>
</reference>
<dbReference type="InterPro" id="IPR017945">
    <property type="entry name" value="DHBP_synth_RibB-like_a/b_dom"/>
</dbReference>
<comment type="caution">
    <text evidence="13">The sequence shown here is derived from an EMBL/GenBank/DDBJ whole genome shotgun (WGS) entry which is preliminary data.</text>
</comment>
<dbReference type="GO" id="GO:0005524">
    <property type="term" value="F:ATP binding"/>
    <property type="evidence" value="ECO:0007669"/>
    <property type="project" value="UniProtKB-KW"/>
</dbReference>
<dbReference type="PANTHER" id="PTHR17490:SF16">
    <property type="entry name" value="THREONYLCARBAMOYL-AMP SYNTHASE"/>
    <property type="match status" value="1"/>
</dbReference>
<evidence type="ECO:0000313" key="13">
    <source>
        <dbReference type="EMBL" id="HIU52044.1"/>
    </source>
</evidence>
<dbReference type="PANTHER" id="PTHR17490">
    <property type="entry name" value="SUA5"/>
    <property type="match status" value="1"/>
</dbReference>
<keyword evidence="5" id="KW-0808">Transferase</keyword>
<reference evidence="13" key="1">
    <citation type="submission" date="2020-10" db="EMBL/GenBank/DDBJ databases">
        <authorList>
            <person name="Gilroy R."/>
        </authorList>
    </citation>
    <scope>NUCLEOTIDE SEQUENCE</scope>
    <source>
        <strain evidence="13">CHK195-15760</strain>
    </source>
</reference>
<accession>A0A9D1M1U8</accession>
<keyword evidence="8" id="KW-0547">Nucleotide-binding</keyword>
<keyword evidence="9" id="KW-0067">ATP-binding</keyword>
<keyword evidence="7" id="KW-0548">Nucleotidyltransferase</keyword>
<dbReference type="GO" id="GO:0061710">
    <property type="term" value="F:L-threonylcarbamoyladenylate synthase"/>
    <property type="evidence" value="ECO:0007669"/>
    <property type="project" value="UniProtKB-EC"/>
</dbReference>